<dbReference type="EMBL" id="CANTFM010001074">
    <property type="protein sequence ID" value="CAI5734820.1"/>
    <property type="molecule type" value="Genomic_DNA"/>
</dbReference>
<proteinExistence type="predicted"/>
<evidence type="ECO:0000313" key="1">
    <source>
        <dbReference type="EMBL" id="CAI5734820.1"/>
    </source>
</evidence>
<comment type="caution">
    <text evidence="1">The sequence shown here is derived from an EMBL/GenBank/DDBJ whole genome shotgun (WGS) entry which is preliminary data.</text>
</comment>
<dbReference type="AlphaFoldDB" id="A0AAV0UGA6"/>
<evidence type="ECO:0000313" key="2">
    <source>
        <dbReference type="Proteomes" id="UP001162029"/>
    </source>
</evidence>
<gene>
    <name evidence="1" type="ORF">PDE001_LOCUS5829</name>
</gene>
<organism evidence="1 2">
    <name type="scientific">Peronospora destructor</name>
    <dbReference type="NCBI Taxonomy" id="86335"/>
    <lineage>
        <taxon>Eukaryota</taxon>
        <taxon>Sar</taxon>
        <taxon>Stramenopiles</taxon>
        <taxon>Oomycota</taxon>
        <taxon>Peronosporomycetes</taxon>
        <taxon>Peronosporales</taxon>
        <taxon>Peronosporaceae</taxon>
        <taxon>Peronospora</taxon>
    </lineage>
</organism>
<name>A0AAV0UGA6_9STRA</name>
<dbReference type="Proteomes" id="UP001162029">
    <property type="component" value="Unassembled WGS sequence"/>
</dbReference>
<reference evidence="1" key="1">
    <citation type="submission" date="2022-12" db="EMBL/GenBank/DDBJ databases">
        <authorList>
            <person name="Webb A."/>
        </authorList>
    </citation>
    <scope>NUCLEOTIDE SEQUENCE</scope>
    <source>
        <strain evidence="1">Pd1</strain>
    </source>
</reference>
<keyword evidence="2" id="KW-1185">Reference proteome</keyword>
<protein>
    <submittedName>
        <fullName evidence="1">Uncharacterized protein</fullName>
    </submittedName>
</protein>
<sequence length="159" mass="17660">MDMFTRKSETKKHVQWGAVSALEFHVGYNASAVPSSGGPPVGLIGRPIGHSYSMLPATDDKEVVESDDVSGDSGSCRRCNELWLDPTERARILVKNQAFAMDDIALICRDVRATLDSRAFSRWDEVTEKAMTDLCSPRDVTLLRCGDVYNSSREKVLLY</sequence>
<accession>A0AAV0UGA6</accession>